<dbReference type="InterPro" id="IPR002563">
    <property type="entry name" value="Flavin_Rdtase-like_dom"/>
</dbReference>
<gene>
    <name evidence="4" type="ORF">D3230_12645</name>
</gene>
<protein>
    <submittedName>
        <fullName evidence="4">Flavin reductase</fullName>
    </submittedName>
</protein>
<evidence type="ECO:0000259" key="3">
    <source>
        <dbReference type="PROSITE" id="PS51078"/>
    </source>
</evidence>
<dbReference type="PANTHER" id="PTHR30466">
    <property type="entry name" value="FLAVIN REDUCTASE"/>
    <property type="match status" value="1"/>
</dbReference>
<organism evidence="4 5">
    <name type="scientific">Leucobacter chromiireducens subsp. solipictus</name>
    <dbReference type="NCBI Taxonomy" id="398235"/>
    <lineage>
        <taxon>Bacteria</taxon>
        <taxon>Bacillati</taxon>
        <taxon>Actinomycetota</taxon>
        <taxon>Actinomycetes</taxon>
        <taxon>Micrococcales</taxon>
        <taxon>Microbacteriaceae</taxon>
        <taxon>Leucobacter</taxon>
    </lineage>
</organism>
<proteinExistence type="inferred from homology"/>
<name>A0ABS1SHT8_9MICO</name>
<evidence type="ECO:0000313" key="4">
    <source>
        <dbReference type="EMBL" id="MBL3680127.1"/>
    </source>
</evidence>
<dbReference type="InterPro" id="IPR050268">
    <property type="entry name" value="NADH-dep_flavin_reductase"/>
</dbReference>
<dbReference type="Gene3D" id="2.30.110.10">
    <property type="entry name" value="Electron Transport, Fmn-binding Protein, Chain A"/>
    <property type="match status" value="1"/>
</dbReference>
<dbReference type="EMBL" id="QYAC01000006">
    <property type="protein sequence ID" value="MBL3680127.1"/>
    <property type="molecule type" value="Genomic_DNA"/>
</dbReference>
<dbReference type="PROSITE" id="PS51078">
    <property type="entry name" value="ICLR_ED"/>
    <property type="match status" value="1"/>
</dbReference>
<dbReference type="PANTHER" id="PTHR30466:SF11">
    <property type="entry name" value="FLAVIN-DEPENDENT MONOOXYGENASE, REDUCTASE SUBUNIT HSAB"/>
    <property type="match status" value="1"/>
</dbReference>
<evidence type="ECO:0000256" key="1">
    <source>
        <dbReference type="ARBA" id="ARBA00008898"/>
    </source>
</evidence>
<dbReference type="Pfam" id="PF01613">
    <property type="entry name" value="Flavin_Reduct"/>
    <property type="match status" value="1"/>
</dbReference>
<evidence type="ECO:0000256" key="2">
    <source>
        <dbReference type="ARBA" id="ARBA00023002"/>
    </source>
</evidence>
<dbReference type="InterPro" id="IPR029016">
    <property type="entry name" value="GAF-like_dom_sf"/>
</dbReference>
<evidence type="ECO:0000313" key="5">
    <source>
        <dbReference type="Proteomes" id="UP001645859"/>
    </source>
</evidence>
<dbReference type="SUPFAM" id="SSF50475">
    <property type="entry name" value="FMN-binding split barrel"/>
    <property type="match status" value="1"/>
</dbReference>
<dbReference type="Gene3D" id="3.30.450.40">
    <property type="match status" value="1"/>
</dbReference>
<dbReference type="Proteomes" id="UP001645859">
    <property type="component" value="Unassembled WGS sequence"/>
</dbReference>
<comment type="similarity">
    <text evidence="1">Belongs to the non-flavoprotein flavin reductase family.</text>
</comment>
<reference evidence="4 5" key="1">
    <citation type="submission" date="2018-09" db="EMBL/GenBank/DDBJ databases">
        <title>Comparative genomics of Leucobacter spp.</title>
        <authorList>
            <person name="Reis A.C."/>
            <person name="Kolvenbach B.A."/>
            <person name="Corvini P.F.X."/>
            <person name="Nunes O.C."/>
        </authorList>
    </citation>
    <scope>NUCLEOTIDE SEQUENCE [LARGE SCALE GENOMIC DNA]</scope>
    <source>
        <strain evidence="4 5">TAN 31504</strain>
    </source>
</reference>
<sequence>MRLAAGVPAATALGTAMNASLRQVMAQFPTGVTVIASRDPAGVPRGHVVGTFLRVSDEPELVGFLAMHSSRTWQTTKPTLTRFCVNIVSDHQEALCRALTSGGAPGLHGIPHSESHNGSPAIHGAIAHIDCTVEQILPIGDHDFVVGRVTHAQQVSAAHPLVFFRGSFGRFASASRTARDHDFRARLAEVDLLRPEMDALAAATGCEVTINALDGDETVVVASAVQAGPNALRVRVGQRLPFAAPFGSLEAAFGSDALRHRWLDADITTGNTREQNAAVLDAVRARGYVISYGHDAHAQIVTAAQQLAKRDPVRRAEHLLELRDFDDAYNPVGSAEGRLGADAIELRSIAVPVYGLDGGLAYGLTLWGPARPVTRAERSAFVAAVLRCAGACSAMLGG</sequence>
<feature type="domain" description="IclR-ED" evidence="3">
    <location>
        <begin position="175"/>
        <end position="398"/>
    </location>
</feature>
<keyword evidence="2" id="KW-0560">Oxidoreductase</keyword>
<dbReference type="InterPro" id="IPR012349">
    <property type="entry name" value="Split_barrel_FMN-bd"/>
</dbReference>
<dbReference type="SMART" id="SM00903">
    <property type="entry name" value="Flavin_Reduct"/>
    <property type="match status" value="1"/>
</dbReference>
<dbReference type="InterPro" id="IPR014757">
    <property type="entry name" value="Tscrpt_reg_IclR_C"/>
</dbReference>
<accession>A0ABS1SHT8</accession>
<keyword evidence="5" id="KW-1185">Reference proteome</keyword>
<dbReference type="SUPFAM" id="SSF55781">
    <property type="entry name" value="GAF domain-like"/>
    <property type="match status" value="1"/>
</dbReference>
<comment type="caution">
    <text evidence="4">The sequence shown here is derived from an EMBL/GenBank/DDBJ whole genome shotgun (WGS) entry which is preliminary data.</text>
</comment>